<evidence type="ECO:0000313" key="4">
    <source>
        <dbReference type="Proteomes" id="UP000050863"/>
    </source>
</evidence>
<proteinExistence type="predicted"/>
<evidence type="ECO:0000313" key="3">
    <source>
        <dbReference type="EMBL" id="KRR10161.1"/>
    </source>
</evidence>
<feature type="signal peptide" evidence="1">
    <location>
        <begin position="1"/>
        <end position="24"/>
    </location>
</feature>
<gene>
    <name evidence="3" type="ORF">CQ12_39865</name>
</gene>
<keyword evidence="4" id="KW-1185">Reference proteome</keyword>
<dbReference type="Proteomes" id="UP000050863">
    <property type="component" value="Unassembled WGS sequence"/>
</dbReference>
<evidence type="ECO:0000259" key="2">
    <source>
        <dbReference type="Pfam" id="PF03781"/>
    </source>
</evidence>
<dbReference type="InterPro" id="IPR051043">
    <property type="entry name" value="Sulfatase_Mod_Factor_Kinase"/>
</dbReference>
<keyword evidence="1" id="KW-0732">Signal</keyword>
<sequence length="291" mass="31955">MKLAVLSVILLTSLVELASTAAIAQRGLSSGQSADPPSAPSNTRVAQNGAALDPGELFRDCDNCPELVVVPPGDFVMGSNETPYEKPEHSISIRKPFAIGRREVTFAEWDQCADAGACKARPDDHGWGRGDRPVINVSWEDAKLFVAWLSQKTGQKYRLPSEAEWEYAARAGTKTPFWWGREVGAGKAQCDTCGSPTKQRVVPAGSFRPNGFGLYDTSGNAAEWVEDCWNDSYRNAPKDGSPWISGDCRLRVLRGGNFLSKASDVRSPARFRYDVDVRYYANGFRVARELQ</sequence>
<comment type="caution">
    <text evidence="3">The sequence shown here is derived from an EMBL/GenBank/DDBJ whole genome shotgun (WGS) entry which is preliminary data.</text>
</comment>
<dbReference type="InterPro" id="IPR042095">
    <property type="entry name" value="SUMF_sf"/>
</dbReference>
<organism evidence="3 4">
    <name type="scientific">Bradyrhizobium jicamae</name>
    <dbReference type="NCBI Taxonomy" id="280332"/>
    <lineage>
        <taxon>Bacteria</taxon>
        <taxon>Pseudomonadati</taxon>
        <taxon>Pseudomonadota</taxon>
        <taxon>Alphaproteobacteria</taxon>
        <taxon>Hyphomicrobiales</taxon>
        <taxon>Nitrobacteraceae</taxon>
        <taxon>Bradyrhizobium</taxon>
    </lineage>
</organism>
<dbReference type="OrthoDB" id="9768004at2"/>
<evidence type="ECO:0000256" key="1">
    <source>
        <dbReference type="SAM" id="SignalP"/>
    </source>
</evidence>
<protein>
    <recommendedName>
        <fullName evidence="2">Sulfatase-modifying factor enzyme-like domain-containing protein</fullName>
    </recommendedName>
</protein>
<dbReference type="PANTHER" id="PTHR23150:SF35">
    <property type="entry name" value="BLL6746 PROTEIN"/>
    <property type="match status" value="1"/>
</dbReference>
<dbReference type="AlphaFoldDB" id="A0A0R3LQF3"/>
<name>A0A0R3LQF3_9BRAD</name>
<dbReference type="InterPro" id="IPR016187">
    <property type="entry name" value="CTDL_fold"/>
</dbReference>
<dbReference type="Pfam" id="PF03781">
    <property type="entry name" value="FGE-sulfatase"/>
    <property type="match status" value="1"/>
</dbReference>
<accession>A0A0R3LQF3</accession>
<dbReference type="RefSeq" id="WP_057835142.1">
    <property type="nucleotide sequence ID" value="NZ_LLXZ01000061.1"/>
</dbReference>
<dbReference type="Gene3D" id="3.90.1580.10">
    <property type="entry name" value="paralog of FGE (formylglycine-generating enzyme)"/>
    <property type="match status" value="1"/>
</dbReference>
<reference evidence="3 4" key="1">
    <citation type="submission" date="2014-03" db="EMBL/GenBank/DDBJ databases">
        <title>Bradyrhizobium valentinum sp. nov., isolated from effective nodules of Lupinus mariae-josephae, a lupine endemic of basic-lime soils in Eastern Spain.</title>
        <authorList>
            <person name="Duran D."/>
            <person name="Rey L."/>
            <person name="Navarro A."/>
            <person name="Busquets A."/>
            <person name="Imperial J."/>
            <person name="Ruiz-Argueso T."/>
        </authorList>
    </citation>
    <scope>NUCLEOTIDE SEQUENCE [LARGE SCALE GENOMIC DNA]</scope>
    <source>
        <strain evidence="3 4">PAC68</strain>
    </source>
</reference>
<dbReference type="InterPro" id="IPR005532">
    <property type="entry name" value="SUMF_dom"/>
</dbReference>
<dbReference type="SUPFAM" id="SSF56436">
    <property type="entry name" value="C-type lectin-like"/>
    <property type="match status" value="1"/>
</dbReference>
<dbReference type="GO" id="GO:0120147">
    <property type="term" value="F:formylglycine-generating oxidase activity"/>
    <property type="evidence" value="ECO:0007669"/>
    <property type="project" value="TreeGrafter"/>
</dbReference>
<dbReference type="EMBL" id="LLXZ01000061">
    <property type="protein sequence ID" value="KRR10161.1"/>
    <property type="molecule type" value="Genomic_DNA"/>
</dbReference>
<feature type="chain" id="PRO_5006443342" description="Sulfatase-modifying factor enzyme-like domain-containing protein" evidence="1">
    <location>
        <begin position="25"/>
        <end position="291"/>
    </location>
</feature>
<dbReference type="PANTHER" id="PTHR23150">
    <property type="entry name" value="SULFATASE MODIFYING FACTOR 1, 2"/>
    <property type="match status" value="1"/>
</dbReference>
<feature type="domain" description="Sulfatase-modifying factor enzyme-like" evidence="2">
    <location>
        <begin position="64"/>
        <end position="288"/>
    </location>
</feature>
<dbReference type="STRING" id="280332.CQ12_39865"/>